<comment type="caution">
    <text evidence="2">The sequence shown here is derived from an EMBL/GenBank/DDBJ whole genome shotgun (WGS) entry which is preliminary data.</text>
</comment>
<feature type="compositionally biased region" description="Low complexity" evidence="1">
    <location>
        <begin position="417"/>
        <end position="428"/>
    </location>
</feature>
<evidence type="ECO:0000313" key="2">
    <source>
        <dbReference type="EMBL" id="CQR26456.1"/>
    </source>
</evidence>
<evidence type="ECO:0000256" key="1">
    <source>
        <dbReference type="SAM" id="MobiDB-lite"/>
    </source>
</evidence>
<feature type="region of interest" description="Disordered" evidence="1">
    <location>
        <begin position="222"/>
        <end position="257"/>
    </location>
</feature>
<accession>A0ABM9SZG9</accession>
<sequence length="464" mass="50391">MTTRDDVSQFKASGPWRELARAAAEMVADAEQRAGSKMDPKLGGGTRLMLAFEHRISDDIDLFIRDPQWIGYLTPRLNDRFESVMTGYEESATALKLRLPAGEIDFIVSMSLLGLPDEHASDVEVPFALEPVDEVLAKKLFYRGWALTPRDLFDWRAVVAHSAAGHVAKSMQVFLPGDRLDAIRESLHAMTTSRAAASGMGCDPRSRQASVRCIHQVGVGTGRPLHTLSRPQRRAVGNTPTKSGHRPRSLSIPRPPFSLPLPLPGRRAQRGCCLCCRPRAYPHKHTWGLSWQPTSLKKPNARRANSFFISAARARKSTSSTPMPRKPACGPASLCATSLCLAASCALLPASMKARCLSYAAWARCSRASTQKSPTGRMRKSDTTGRPCKPCWSTPTGSRAARMKATSTRLPECSPKSSSCTTSAAGGSPRTTACNTSSARAAKSTRWIATSPVAASTWRWATSI</sequence>
<dbReference type="Proteomes" id="UP000078599">
    <property type="component" value="Unassembled WGS sequence"/>
</dbReference>
<organism evidence="2 3">
    <name type="scientific">Thiomonas arsenitoxydans (strain DSM 22701 / CIP 110005 / 3As)</name>
    <dbReference type="NCBI Taxonomy" id="426114"/>
    <lineage>
        <taxon>Bacteria</taxon>
        <taxon>Pseudomonadati</taxon>
        <taxon>Pseudomonadota</taxon>
        <taxon>Betaproteobacteria</taxon>
        <taxon>Burkholderiales</taxon>
        <taxon>Thiomonas</taxon>
    </lineage>
</organism>
<evidence type="ECO:0008006" key="4">
    <source>
        <dbReference type="Google" id="ProtNLM"/>
    </source>
</evidence>
<proteinExistence type="predicted"/>
<feature type="region of interest" description="Disordered" evidence="1">
    <location>
        <begin position="404"/>
        <end position="437"/>
    </location>
</feature>
<reference evidence="2 3" key="1">
    <citation type="submission" date="2015-03" db="EMBL/GenBank/DDBJ databases">
        <authorList>
            <person name="Regsiter A."/>
            <person name="william w."/>
        </authorList>
    </citation>
    <scope>NUCLEOTIDE SEQUENCE [LARGE SCALE GENOMIC DNA]</scope>
    <source>
        <strain evidence="2 3">CB1</strain>
    </source>
</reference>
<evidence type="ECO:0000313" key="3">
    <source>
        <dbReference type="Proteomes" id="UP000078599"/>
    </source>
</evidence>
<protein>
    <recommendedName>
        <fullName evidence="4">Nucleotidyl transferase AbiEii/AbiGii toxin family protein</fullName>
    </recommendedName>
</protein>
<dbReference type="Pfam" id="PF08843">
    <property type="entry name" value="AbiEii"/>
    <property type="match status" value="1"/>
</dbReference>
<gene>
    <name evidence="2" type="ORF">THICB1_10199</name>
</gene>
<dbReference type="InterPro" id="IPR014942">
    <property type="entry name" value="AbiEii"/>
</dbReference>
<name>A0ABM9SZG9_THIA3</name>
<dbReference type="EMBL" id="CTRI01000001">
    <property type="protein sequence ID" value="CQR26456.1"/>
    <property type="molecule type" value="Genomic_DNA"/>
</dbReference>
<keyword evidence="3" id="KW-1185">Reference proteome</keyword>